<gene>
    <name evidence="3" type="ORF">R9Z33_07455</name>
</gene>
<dbReference type="PROSITE" id="PS50968">
    <property type="entry name" value="BIOTINYL_LIPOYL"/>
    <property type="match status" value="1"/>
</dbReference>
<feature type="domain" description="Lipoyl-binding" evidence="2">
    <location>
        <begin position="1"/>
        <end position="74"/>
    </location>
</feature>
<dbReference type="Pfam" id="PF00364">
    <property type="entry name" value="Biotin_lipoyl"/>
    <property type="match status" value="1"/>
</dbReference>
<dbReference type="InterPro" id="IPR000089">
    <property type="entry name" value="Biotin_lipoyl"/>
</dbReference>
<evidence type="ECO:0000256" key="1">
    <source>
        <dbReference type="ARBA" id="ARBA00023267"/>
    </source>
</evidence>
<organism evidence="3 4">
    <name type="scientific">Sediminicoccus rosea</name>
    <dbReference type="NCBI Taxonomy" id="1225128"/>
    <lineage>
        <taxon>Bacteria</taxon>
        <taxon>Pseudomonadati</taxon>
        <taxon>Pseudomonadota</taxon>
        <taxon>Alphaproteobacteria</taxon>
        <taxon>Acetobacterales</taxon>
        <taxon>Roseomonadaceae</taxon>
        <taxon>Sediminicoccus</taxon>
    </lineage>
</organism>
<dbReference type="EMBL" id="CP137852">
    <property type="protein sequence ID" value="WPB86706.1"/>
    <property type="molecule type" value="Genomic_DNA"/>
</dbReference>
<dbReference type="Gene3D" id="2.40.50.100">
    <property type="match status" value="1"/>
</dbReference>
<dbReference type="InterPro" id="IPR011053">
    <property type="entry name" value="Single_hybrid_motif"/>
</dbReference>
<name>A0ABZ0PNB3_9PROT</name>
<dbReference type="InterPro" id="IPR050856">
    <property type="entry name" value="Biotin_carboxylase_complex"/>
</dbReference>
<evidence type="ECO:0000313" key="4">
    <source>
        <dbReference type="Proteomes" id="UP001305521"/>
    </source>
</evidence>
<dbReference type="Proteomes" id="UP001305521">
    <property type="component" value="Chromosome"/>
</dbReference>
<dbReference type="PANTHER" id="PTHR18866:SF128">
    <property type="entry name" value="UREA AMIDOLYASE"/>
    <property type="match status" value="1"/>
</dbReference>
<accession>A0ABZ0PNB3</accession>
<dbReference type="CDD" id="cd06850">
    <property type="entry name" value="biotinyl_domain"/>
    <property type="match status" value="1"/>
</dbReference>
<keyword evidence="4" id="KW-1185">Reference proteome</keyword>
<keyword evidence="1" id="KW-0092">Biotin</keyword>
<evidence type="ECO:0000259" key="2">
    <source>
        <dbReference type="PROSITE" id="PS50968"/>
    </source>
</evidence>
<sequence length="75" mass="7830">MAESPITIRAEIGASVWKIVAAPGATLAEDEPIVILESMKMEIPVVAPRAGVVLEILVTEGQQVEEGQAVATFSA</sequence>
<reference evidence="3 4" key="1">
    <citation type="submission" date="2023-11" db="EMBL/GenBank/DDBJ databases">
        <title>Arctic aerobic anoxygenic photoheterotroph Sediminicoccus rosea KRV36 adapts its photosynthesis to long days of polar summer.</title>
        <authorList>
            <person name="Tomasch J."/>
            <person name="Kopejtka K."/>
            <person name="Bily T."/>
            <person name="Gardiner A.T."/>
            <person name="Gardian Z."/>
            <person name="Shivaramu S."/>
            <person name="Koblizek M."/>
            <person name="Engelhardt F."/>
            <person name="Kaftan D."/>
        </authorList>
    </citation>
    <scope>NUCLEOTIDE SEQUENCE [LARGE SCALE GENOMIC DNA]</scope>
    <source>
        <strain evidence="3 4">R-30</strain>
    </source>
</reference>
<dbReference type="RefSeq" id="WP_318650675.1">
    <property type="nucleotide sequence ID" value="NZ_CP137852.1"/>
</dbReference>
<proteinExistence type="predicted"/>
<dbReference type="NCBIfam" id="NF004547">
    <property type="entry name" value="PRK05889.1"/>
    <property type="match status" value="1"/>
</dbReference>
<dbReference type="SUPFAM" id="SSF51230">
    <property type="entry name" value="Single hybrid motif"/>
    <property type="match status" value="1"/>
</dbReference>
<dbReference type="PANTHER" id="PTHR18866">
    <property type="entry name" value="CARBOXYLASE:PYRUVATE/ACETYL-COA/PROPIONYL-COA CARBOXYLASE"/>
    <property type="match status" value="1"/>
</dbReference>
<evidence type="ECO:0000313" key="3">
    <source>
        <dbReference type="EMBL" id="WPB86706.1"/>
    </source>
</evidence>
<protein>
    <submittedName>
        <fullName evidence="3">Biotin/lipoyl-binding carrier protein</fullName>
    </submittedName>
</protein>